<keyword evidence="1" id="KW-0853">WD repeat</keyword>
<dbReference type="PANTHER" id="PTHR11227">
    <property type="entry name" value="WD-REPEAT PROTEIN INTERACTING WITH PHOSPHOINOSIDES WIPI -RELATED"/>
    <property type="match status" value="1"/>
</dbReference>
<evidence type="ECO:0000256" key="3">
    <source>
        <dbReference type="ARBA" id="ARBA00025740"/>
    </source>
</evidence>
<comment type="similarity">
    <text evidence="3">Belongs to the WD repeat PROPPIN family.</text>
</comment>
<keyword evidence="4" id="KW-1133">Transmembrane helix</keyword>
<protein>
    <recommendedName>
        <fullName evidence="7">Autophagy-related protein 18a</fullName>
    </recommendedName>
</protein>
<evidence type="ECO:0000313" key="5">
    <source>
        <dbReference type="EMBL" id="KAF5951146.1"/>
    </source>
</evidence>
<reference evidence="6" key="1">
    <citation type="journal article" date="2020" name="Nat. Commun.">
        <title>Genome assembly of wild tea tree DASZ reveals pedigree and selection history of tea varieties.</title>
        <authorList>
            <person name="Zhang W."/>
            <person name="Zhang Y."/>
            <person name="Qiu H."/>
            <person name="Guo Y."/>
            <person name="Wan H."/>
            <person name="Zhang X."/>
            <person name="Scossa F."/>
            <person name="Alseekh S."/>
            <person name="Zhang Q."/>
            <person name="Wang P."/>
            <person name="Xu L."/>
            <person name="Schmidt M.H."/>
            <person name="Jia X."/>
            <person name="Li D."/>
            <person name="Zhu A."/>
            <person name="Guo F."/>
            <person name="Chen W."/>
            <person name="Ni D."/>
            <person name="Usadel B."/>
            <person name="Fernie A.R."/>
            <person name="Wen W."/>
        </authorList>
    </citation>
    <scope>NUCLEOTIDE SEQUENCE [LARGE SCALE GENOMIC DNA]</scope>
    <source>
        <strain evidence="6">cv. G240</strain>
    </source>
</reference>
<comment type="caution">
    <text evidence="5">The sequence shown here is derived from an EMBL/GenBank/DDBJ whole genome shotgun (WGS) entry which is preliminary data.</text>
</comment>
<name>A0A7J7HGX6_CAMSI</name>
<dbReference type="InterPro" id="IPR015943">
    <property type="entry name" value="WD40/YVTN_repeat-like_dom_sf"/>
</dbReference>
<dbReference type="InterPro" id="IPR036322">
    <property type="entry name" value="WD40_repeat_dom_sf"/>
</dbReference>
<reference evidence="5 6" key="2">
    <citation type="submission" date="2020-07" db="EMBL/GenBank/DDBJ databases">
        <title>Genome assembly of wild tea tree DASZ reveals pedigree and selection history of tea varieties.</title>
        <authorList>
            <person name="Zhang W."/>
        </authorList>
    </citation>
    <scope>NUCLEOTIDE SEQUENCE [LARGE SCALE GENOMIC DNA]</scope>
    <source>
        <strain evidence="6">cv. G240</strain>
        <tissue evidence="5">Leaf</tissue>
    </source>
</reference>
<sequence length="213" mass="23902">MTKLKNARDSQIACLNLTMDGLLLATASTKGTLIRIFNTIDGTKLQEVCRGVEKADIFRIALSPNVQWLAVSSDKGTVHLFSLRVRVVGEDSSTCSIVVQIWQWFPTIHLPLMLLFLQVSVPILLRMVICPVSLTEYTKFIAPFGSQNTVIIVGMAGSNEIVFFLLFTYTVYCTKVAEHSSWCAYNPLDIRIQSQDEEGFELMHQPLQNVDIE</sequence>
<feature type="transmembrane region" description="Helical" evidence="4">
    <location>
        <begin position="110"/>
        <end position="129"/>
    </location>
</feature>
<dbReference type="SUPFAM" id="SSF50978">
    <property type="entry name" value="WD40 repeat-like"/>
    <property type="match status" value="1"/>
</dbReference>
<evidence type="ECO:0000256" key="2">
    <source>
        <dbReference type="ARBA" id="ARBA00022737"/>
    </source>
</evidence>
<dbReference type="Gene3D" id="2.130.10.10">
    <property type="entry name" value="YVTN repeat-like/Quinoprotein amine dehydrogenase"/>
    <property type="match status" value="1"/>
</dbReference>
<keyword evidence="2" id="KW-0677">Repeat</keyword>
<evidence type="ECO:0000256" key="1">
    <source>
        <dbReference type="ARBA" id="ARBA00022574"/>
    </source>
</evidence>
<accession>A0A7J7HGX6</accession>
<proteinExistence type="inferred from homology"/>
<dbReference type="InterPro" id="IPR048720">
    <property type="entry name" value="PROPPIN"/>
</dbReference>
<dbReference type="Proteomes" id="UP000593564">
    <property type="component" value="Unassembled WGS sequence"/>
</dbReference>
<gene>
    <name evidence="5" type="ORF">HYC85_009090</name>
</gene>
<organism evidence="5 6">
    <name type="scientific">Camellia sinensis</name>
    <name type="common">Tea plant</name>
    <name type="synonym">Thea sinensis</name>
    <dbReference type="NCBI Taxonomy" id="4442"/>
    <lineage>
        <taxon>Eukaryota</taxon>
        <taxon>Viridiplantae</taxon>
        <taxon>Streptophyta</taxon>
        <taxon>Embryophyta</taxon>
        <taxon>Tracheophyta</taxon>
        <taxon>Spermatophyta</taxon>
        <taxon>Magnoliopsida</taxon>
        <taxon>eudicotyledons</taxon>
        <taxon>Gunneridae</taxon>
        <taxon>Pentapetalae</taxon>
        <taxon>asterids</taxon>
        <taxon>Ericales</taxon>
        <taxon>Theaceae</taxon>
        <taxon>Camellia</taxon>
    </lineage>
</organism>
<keyword evidence="4" id="KW-0812">Transmembrane</keyword>
<dbReference type="Pfam" id="PF21032">
    <property type="entry name" value="PROPPIN"/>
    <property type="match status" value="1"/>
</dbReference>
<keyword evidence="6" id="KW-1185">Reference proteome</keyword>
<evidence type="ECO:0000313" key="6">
    <source>
        <dbReference type="Proteomes" id="UP000593564"/>
    </source>
</evidence>
<dbReference type="AlphaFoldDB" id="A0A7J7HGX6"/>
<evidence type="ECO:0008006" key="7">
    <source>
        <dbReference type="Google" id="ProtNLM"/>
    </source>
</evidence>
<feature type="transmembrane region" description="Helical" evidence="4">
    <location>
        <begin position="149"/>
        <end position="172"/>
    </location>
</feature>
<evidence type="ECO:0000256" key="4">
    <source>
        <dbReference type="SAM" id="Phobius"/>
    </source>
</evidence>
<keyword evidence="4" id="KW-0472">Membrane</keyword>
<dbReference type="EMBL" id="JACBKZ010000004">
    <property type="protein sequence ID" value="KAF5951146.1"/>
    <property type="molecule type" value="Genomic_DNA"/>
</dbReference>